<reference evidence="2" key="1">
    <citation type="journal article" date="2022" name="Cell">
        <title>Design, construction, and in vivo augmentation of a complex gut microbiome.</title>
        <authorList>
            <person name="Cheng A.G."/>
            <person name="Ho P.Y."/>
            <person name="Aranda-Diaz A."/>
            <person name="Jain S."/>
            <person name="Yu F.B."/>
            <person name="Meng X."/>
            <person name="Wang M."/>
            <person name="Iakiviak M."/>
            <person name="Nagashima K."/>
            <person name="Zhao A."/>
            <person name="Murugkar P."/>
            <person name="Patil A."/>
            <person name="Atabakhsh K."/>
            <person name="Weakley A."/>
            <person name="Yan J."/>
            <person name="Brumbaugh A.R."/>
            <person name="Higginbottom S."/>
            <person name="Dimas A."/>
            <person name="Shiver A.L."/>
            <person name="Deutschbauer A."/>
            <person name="Neff N."/>
            <person name="Sonnenburg J.L."/>
            <person name="Huang K.C."/>
            <person name="Fischbach M.A."/>
        </authorList>
    </citation>
    <scope>NUCLEOTIDE SEQUENCE</scope>
    <source>
        <strain evidence="2">DSM 19829</strain>
    </source>
</reference>
<gene>
    <name evidence="2" type="ORF">NQ502_10840</name>
</gene>
<dbReference type="EMBL" id="CP102290">
    <property type="protein sequence ID" value="UWP57900.1"/>
    <property type="molecule type" value="Genomic_DNA"/>
</dbReference>
<dbReference type="Proteomes" id="UP001060164">
    <property type="component" value="Chromosome"/>
</dbReference>
<dbReference type="Gene3D" id="3.40.50.720">
    <property type="entry name" value="NAD(P)-binding Rossmann-like Domain"/>
    <property type="match status" value="1"/>
</dbReference>
<protein>
    <submittedName>
        <fullName evidence="2">Gfo/Idh/MocA family oxidoreductase</fullName>
    </submittedName>
</protein>
<proteinExistence type="predicted"/>
<dbReference type="Gene3D" id="3.30.360.10">
    <property type="entry name" value="Dihydrodipicolinate Reductase, domain 2"/>
    <property type="match status" value="1"/>
</dbReference>
<dbReference type="InterPro" id="IPR051450">
    <property type="entry name" value="Gfo/Idh/MocA_Oxidoreductases"/>
</dbReference>
<dbReference type="SUPFAM" id="SSF51735">
    <property type="entry name" value="NAD(P)-binding Rossmann-fold domains"/>
    <property type="match status" value="1"/>
</dbReference>
<name>A0ABY5VBV9_9FIRM</name>
<keyword evidence="3" id="KW-1185">Reference proteome</keyword>
<evidence type="ECO:0000313" key="2">
    <source>
        <dbReference type="EMBL" id="UWP57900.1"/>
    </source>
</evidence>
<feature type="domain" description="Gfo/Idh/MocA-like oxidoreductase N-terminal" evidence="1">
    <location>
        <begin position="2"/>
        <end position="124"/>
    </location>
</feature>
<dbReference type="RefSeq" id="WP_028530031.1">
    <property type="nucleotide sequence ID" value="NZ_CABLBR010000040.1"/>
</dbReference>
<dbReference type="PANTHER" id="PTHR43377:SF1">
    <property type="entry name" value="BILIVERDIN REDUCTASE A"/>
    <property type="match status" value="1"/>
</dbReference>
<dbReference type="Pfam" id="PF01408">
    <property type="entry name" value="GFO_IDH_MocA"/>
    <property type="match status" value="1"/>
</dbReference>
<sequence>MIKLGIIGLGEVSQCMHLPILQDMCETYQITAVSDVAPSLVNFICKKYHIAQGYLSAEELIDKADIDAVLILSPDQYHGEYAARALRMGRHIFVEKPVTLCVDELKELIELYKQYPSQIVMVGYMRRYAGPFLKAREILEEQPLKTEYLRFRDIILEAPFFIGQTRPIFYPNDVPEDVIREGGIRRREHLDRAIGADATDEMRTTYQMMTGLGCHSFAAVRELFGVPKKIHSVTTAAGGQHVVIVMEFEDGFLGTYELVNNQNIVQFDAAIEVFQKTRKLLIKYETPYLRYQPASVEVIESDDSDTKTTTYGPDFHDAFHTELKTFASCIENGIQAKTNLEDAVADLELFQEIMHVMAQN</sequence>
<dbReference type="PANTHER" id="PTHR43377">
    <property type="entry name" value="BILIVERDIN REDUCTASE A"/>
    <property type="match status" value="1"/>
</dbReference>
<organism evidence="2 3">
    <name type="scientific">Ruminococcus gauvreauii</name>
    <dbReference type="NCBI Taxonomy" id="438033"/>
    <lineage>
        <taxon>Bacteria</taxon>
        <taxon>Bacillati</taxon>
        <taxon>Bacillota</taxon>
        <taxon>Clostridia</taxon>
        <taxon>Eubacteriales</taxon>
        <taxon>Oscillospiraceae</taxon>
        <taxon>Ruminococcus</taxon>
    </lineage>
</organism>
<accession>A0ABY5VBV9</accession>
<evidence type="ECO:0000259" key="1">
    <source>
        <dbReference type="Pfam" id="PF01408"/>
    </source>
</evidence>
<dbReference type="SUPFAM" id="SSF55347">
    <property type="entry name" value="Glyceraldehyde-3-phosphate dehydrogenase-like, C-terminal domain"/>
    <property type="match status" value="1"/>
</dbReference>
<dbReference type="InterPro" id="IPR000683">
    <property type="entry name" value="Gfo/Idh/MocA-like_OxRdtase_N"/>
</dbReference>
<evidence type="ECO:0000313" key="3">
    <source>
        <dbReference type="Proteomes" id="UP001060164"/>
    </source>
</evidence>
<dbReference type="InterPro" id="IPR036291">
    <property type="entry name" value="NAD(P)-bd_dom_sf"/>
</dbReference>